<dbReference type="Gene3D" id="2.40.50.140">
    <property type="entry name" value="Nucleic acid-binding proteins"/>
    <property type="match status" value="1"/>
</dbReference>
<dbReference type="GO" id="GO:0019843">
    <property type="term" value="F:rRNA binding"/>
    <property type="evidence" value="ECO:0007669"/>
    <property type="project" value="UniProtKB-UniRule"/>
</dbReference>
<evidence type="ECO:0000256" key="4">
    <source>
        <dbReference type="ARBA" id="ARBA00022980"/>
    </source>
</evidence>
<dbReference type="HAMAP" id="MF_01345_B">
    <property type="entry name" value="Ribosomal_uS17_B"/>
    <property type="match status" value="1"/>
</dbReference>
<keyword evidence="9" id="KW-1185">Reference proteome</keyword>
<proteinExistence type="inferred from homology"/>
<dbReference type="Pfam" id="PF00366">
    <property type="entry name" value="Ribosomal_S17"/>
    <property type="match status" value="1"/>
</dbReference>
<evidence type="ECO:0000256" key="3">
    <source>
        <dbReference type="ARBA" id="ARBA00022884"/>
    </source>
</evidence>
<comment type="function">
    <text evidence="6">One of the primary rRNA binding proteins, it binds specifically to the 5'-end of 16S ribosomal RNA.</text>
</comment>
<dbReference type="InterPro" id="IPR019984">
    <property type="entry name" value="Ribosomal_uS17_bact/chlr"/>
</dbReference>
<dbReference type="EMBL" id="REFI01000006">
    <property type="protein sequence ID" value="RMA78583.1"/>
    <property type="molecule type" value="Genomic_DNA"/>
</dbReference>
<evidence type="ECO:0000256" key="7">
    <source>
        <dbReference type="SAM" id="MobiDB-lite"/>
    </source>
</evidence>
<dbReference type="PANTHER" id="PTHR10744">
    <property type="entry name" value="40S RIBOSOMAL PROTEIN S11 FAMILY MEMBER"/>
    <property type="match status" value="1"/>
</dbReference>
<dbReference type="Proteomes" id="UP000267246">
    <property type="component" value="Unassembled WGS sequence"/>
</dbReference>
<evidence type="ECO:0000256" key="5">
    <source>
        <dbReference type="ARBA" id="ARBA00023274"/>
    </source>
</evidence>
<comment type="caution">
    <text evidence="8">The sequence shown here is derived from an EMBL/GenBank/DDBJ whole genome shotgun (WGS) entry which is preliminary data.</text>
</comment>
<keyword evidence="4 6" id="KW-0689">Ribosomal protein</keyword>
<dbReference type="NCBIfam" id="TIGR03635">
    <property type="entry name" value="uS17_bact"/>
    <property type="match status" value="1"/>
</dbReference>
<name>A0A3M0A0Q1_9BACT</name>
<keyword evidence="3 6" id="KW-0694">RNA-binding</keyword>
<dbReference type="PANTHER" id="PTHR10744:SF1">
    <property type="entry name" value="SMALL RIBOSOMAL SUBUNIT PROTEIN US17M"/>
    <property type="match status" value="1"/>
</dbReference>
<dbReference type="GO" id="GO:0003735">
    <property type="term" value="F:structural constituent of ribosome"/>
    <property type="evidence" value="ECO:0007669"/>
    <property type="project" value="UniProtKB-UniRule"/>
</dbReference>
<evidence type="ECO:0000313" key="8">
    <source>
        <dbReference type="EMBL" id="RMA78583.1"/>
    </source>
</evidence>
<evidence type="ECO:0000256" key="6">
    <source>
        <dbReference type="HAMAP-Rule" id="MF_01345"/>
    </source>
</evidence>
<evidence type="ECO:0000256" key="1">
    <source>
        <dbReference type="ARBA" id="ARBA00010254"/>
    </source>
</evidence>
<dbReference type="InterPro" id="IPR000266">
    <property type="entry name" value="Ribosomal_uS17"/>
</dbReference>
<dbReference type="AlphaFoldDB" id="A0A3M0A0Q1"/>
<gene>
    <name evidence="6" type="primary">rpsQ</name>
    <name evidence="8" type="ORF">JN00_0224</name>
</gene>
<dbReference type="CDD" id="cd00364">
    <property type="entry name" value="Ribosomal_uS17"/>
    <property type="match status" value="1"/>
</dbReference>
<protein>
    <recommendedName>
        <fullName evidence="6">Small ribosomal subunit protein uS17</fullName>
    </recommendedName>
</protein>
<comment type="subunit">
    <text evidence="6">Part of the 30S ribosomal subunit.</text>
</comment>
<sequence>MAETKKATAKKVETKKATTTKTAPKKAETAKAAKVAKPAKVTKPAKTVKPTKQVKAKKVTAKVETGEKVVRENRRKTLVGTVLSTKNNKTITVIVETYEKHPLYAKRFKKSKKFAVHDEINQAKIGDIVKIQETRPYSKTKHFRLVEIRERAVEGKNNA</sequence>
<dbReference type="InterPro" id="IPR012340">
    <property type="entry name" value="NA-bd_OB-fold"/>
</dbReference>
<dbReference type="PRINTS" id="PR00973">
    <property type="entry name" value="RIBOSOMALS17"/>
</dbReference>
<dbReference type="GO" id="GO:0006412">
    <property type="term" value="P:translation"/>
    <property type="evidence" value="ECO:0007669"/>
    <property type="project" value="UniProtKB-UniRule"/>
</dbReference>
<keyword evidence="5 6" id="KW-0687">Ribonucleoprotein</keyword>
<accession>A0A3M0A0Q1</accession>
<feature type="region of interest" description="Disordered" evidence="7">
    <location>
        <begin position="1"/>
        <end position="53"/>
    </location>
</feature>
<dbReference type="NCBIfam" id="NF004123">
    <property type="entry name" value="PRK05610.1"/>
    <property type="match status" value="1"/>
</dbReference>
<feature type="compositionally biased region" description="Basic and acidic residues" evidence="7">
    <location>
        <begin position="1"/>
        <end position="16"/>
    </location>
</feature>
<comment type="similarity">
    <text evidence="1 6">Belongs to the universal ribosomal protein uS17 family.</text>
</comment>
<evidence type="ECO:0000256" key="2">
    <source>
        <dbReference type="ARBA" id="ARBA00022730"/>
    </source>
</evidence>
<dbReference type="SUPFAM" id="SSF50249">
    <property type="entry name" value="Nucleic acid-binding proteins"/>
    <property type="match status" value="1"/>
</dbReference>
<dbReference type="GO" id="GO:0022627">
    <property type="term" value="C:cytosolic small ribosomal subunit"/>
    <property type="evidence" value="ECO:0007669"/>
    <property type="project" value="UniProtKB-UniRule"/>
</dbReference>
<evidence type="ECO:0000313" key="9">
    <source>
        <dbReference type="Proteomes" id="UP000267246"/>
    </source>
</evidence>
<organism evidence="8 9">
    <name type="scientific">Metamycoplasma subdolum</name>
    <dbReference type="NCBI Taxonomy" id="92407"/>
    <lineage>
        <taxon>Bacteria</taxon>
        <taxon>Bacillati</taxon>
        <taxon>Mycoplasmatota</taxon>
        <taxon>Mycoplasmoidales</taxon>
        <taxon>Metamycoplasmataceae</taxon>
        <taxon>Metamycoplasma</taxon>
    </lineage>
</organism>
<feature type="compositionally biased region" description="Low complexity" evidence="7">
    <location>
        <begin position="32"/>
        <end position="51"/>
    </location>
</feature>
<keyword evidence="2 6" id="KW-0699">rRNA-binding</keyword>
<reference evidence="8 9" key="1">
    <citation type="submission" date="2018-10" db="EMBL/GenBank/DDBJ databases">
        <title>Genomic Encyclopedia of Archaeal and Bacterial Type Strains, Phase II (KMG-II): from individual species to whole genera.</title>
        <authorList>
            <person name="Goeker M."/>
        </authorList>
    </citation>
    <scope>NUCLEOTIDE SEQUENCE [LARGE SCALE GENOMIC DNA]</scope>
    <source>
        <strain evidence="8 9">ATCC 29870</strain>
    </source>
</reference>